<keyword evidence="2" id="KW-1133">Transmembrane helix</keyword>
<evidence type="ECO:0000313" key="3">
    <source>
        <dbReference type="EMBL" id="OCK83100.1"/>
    </source>
</evidence>
<keyword evidence="2" id="KW-0812">Transmembrane</keyword>
<dbReference type="OrthoDB" id="3797705at2759"/>
<evidence type="ECO:0000256" key="2">
    <source>
        <dbReference type="SAM" id="Phobius"/>
    </source>
</evidence>
<feature type="compositionally biased region" description="Basic and acidic residues" evidence="1">
    <location>
        <begin position="58"/>
        <end position="72"/>
    </location>
</feature>
<feature type="compositionally biased region" description="Low complexity" evidence="1">
    <location>
        <begin position="440"/>
        <end position="453"/>
    </location>
</feature>
<dbReference type="Proteomes" id="UP000250266">
    <property type="component" value="Unassembled WGS sequence"/>
</dbReference>
<feature type="region of interest" description="Disordered" evidence="1">
    <location>
        <begin position="41"/>
        <end position="134"/>
    </location>
</feature>
<feature type="compositionally biased region" description="Pro residues" evidence="1">
    <location>
        <begin position="504"/>
        <end position="515"/>
    </location>
</feature>
<feature type="compositionally biased region" description="Polar residues" evidence="1">
    <location>
        <begin position="462"/>
        <end position="483"/>
    </location>
</feature>
<feature type="region of interest" description="Disordered" evidence="1">
    <location>
        <begin position="1"/>
        <end position="24"/>
    </location>
</feature>
<protein>
    <submittedName>
        <fullName evidence="3">Uncharacterized protein</fullName>
    </submittedName>
</protein>
<feature type="compositionally biased region" description="Polar residues" evidence="1">
    <location>
        <begin position="97"/>
        <end position="109"/>
    </location>
</feature>
<dbReference type="EMBL" id="KV744869">
    <property type="protein sequence ID" value="OCK83100.1"/>
    <property type="molecule type" value="Genomic_DNA"/>
</dbReference>
<keyword evidence="2" id="KW-0472">Membrane</keyword>
<reference evidence="3 4" key="1">
    <citation type="journal article" date="2016" name="Nat. Commun.">
        <title>Ectomycorrhizal ecology is imprinted in the genome of the dominant symbiotic fungus Cenococcum geophilum.</title>
        <authorList>
            <consortium name="DOE Joint Genome Institute"/>
            <person name="Peter M."/>
            <person name="Kohler A."/>
            <person name="Ohm R.A."/>
            <person name="Kuo A."/>
            <person name="Krutzmann J."/>
            <person name="Morin E."/>
            <person name="Arend M."/>
            <person name="Barry K.W."/>
            <person name="Binder M."/>
            <person name="Choi C."/>
            <person name="Clum A."/>
            <person name="Copeland A."/>
            <person name="Grisel N."/>
            <person name="Haridas S."/>
            <person name="Kipfer T."/>
            <person name="LaButti K."/>
            <person name="Lindquist E."/>
            <person name="Lipzen A."/>
            <person name="Maire R."/>
            <person name="Meier B."/>
            <person name="Mihaltcheva S."/>
            <person name="Molinier V."/>
            <person name="Murat C."/>
            <person name="Poggeler S."/>
            <person name="Quandt C.A."/>
            <person name="Sperisen C."/>
            <person name="Tritt A."/>
            <person name="Tisserant E."/>
            <person name="Crous P.W."/>
            <person name="Henrissat B."/>
            <person name="Nehls U."/>
            <person name="Egli S."/>
            <person name="Spatafora J.W."/>
            <person name="Grigoriev I.V."/>
            <person name="Martin F.M."/>
        </authorList>
    </citation>
    <scope>NUCLEOTIDE SEQUENCE [LARGE SCALE GENOMIC DNA]</scope>
    <source>
        <strain evidence="3 4">CBS 459.81</strain>
    </source>
</reference>
<gene>
    <name evidence="3" type="ORF">K432DRAFT_379806</name>
</gene>
<name>A0A8E2EFZ0_9PEZI</name>
<evidence type="ECO:0000313" key="4">
    <source>
        <dbReference type="Proteomes" id="UP000250266"/>
    </source>
</evidence>
<feature type="transmembrane region" description="Helical" evidence="2">
    <location>
        <begin position="334"/>
        <end position="355"/>
    </location>
</feature>
<feature type="compositionally biased region" description="Basic and acidic residues" evidence="1">
    <location>
        <begin position="426"/>
        <end position="439"/>
    </location>
</feature>
<feature type="region of interest" description="Disordered" evidence="1">
    <location>
        <begin position="426"/>
        <end position="515"/>
    </location>
</feature>
<organism evidence="3 4">
    <name type="scientific">Lepidopterella palustris CBS 459.81</name>
    <dbReference type="NCBI Taxonomy" id="1314670"/>
    <lineage>
        <taxon>Eukaryota</taxon>
        <taxon>Fungi</taxon>
        <taxon>Dikarya</taxon>
        <taxon>Ascomycota</taxon>
        <taxon>Pezizomycotina</taxon>
        <taxon>Dothideomycetes</taxon>
        <taxon>Pleosporomycetidae</taxon>
        <taxon>Mytilinidiales</taxon>
        <taxon>Argynnaceae</taxon>
        <taxon>Lepidopterella</taxon>
    </lineage>
</organism>
<feature type="region of interest" description="Disordered" evidence="1">
    <location>
        <begin position="152"/>
        <end position="214"/>
    </location>
</feature>
<feature type="region of interest" description="Disordered" evidence="1">
    <location>
        <begin position="380"/>
        <end position="404"/>
    </location>
</feature>
<feature type="compositionally biased region" description="Basic and acidic residues" evidence="1">
    <location>
        <begin position="181"/>
        <end position="191"/>
    </location>
</feature>
<feature type="compositionally biased region" description="Low complexity" evidence="1">
    <location>
        <begin position="82"/>
        <end position="96"/>
    </location>
</feature>
<evidence type="ECO:0000256" key="1">
    <source>
        <dbReference type="SAM" id="MobiDB-lite"/>
    </source>
</evidence>
<proteinExistence type="predicted"/>
<feature type="compositionally biased region" description="Basic and acidic residues" evidence="1">
    <location>
        <begin position="381"/>
        <end position="397"/>
    </location>
</feature>
<dbReference type="AlphaFoldDB" id="A0A8E2EFZ0"/>
<sequence>MAPHGLYSVPASSNRPCSGPQPTWAKDRVADALTCADDVAESGKDFMGSPAPPPTTKGYKDLLEVEGEHESGQPEPDTTHTFSSSAPYSSFSISYPQHQPQHNHPSGSETAGPKVTTHHGPTPKKTVHASAPRAGSAFTRFTAVGMMARVQRSHNGAEDTGSAQEGLRNRDEESTTPIDVDTTRPTHEQRRVQSVRSEPQPQPRENLLGGGLSSEDWINRAMRIVPGIPKPRPQPPVSAFIINPQDPNRVDQTTGLAPTPLPTPPQRRLRQRQNWEEPSALLARRTGVNVADVSTEMASTPAAMSLPQFLNSGQGNGSDAWDFDFDLPPFPTPLLALLMAGLIAGAVLAVVIYFVNFPPADAKRGKIGMWNWIQGKRSHGNKKDAMWTRGEKVKDNGGSDIGTASWTTSSAAARLLDGRVRSYSDGEGVHLRRMGRDARSSPFTPSSSSASPSRNVQAPFLRSTTHSPPSAISQPESTPSTPLLANWDDIPISHLPARSHPSSGPRPRPLHRPVPAPLDLSAMLLNQSTAHSSSRRVFYSPASLLPLHMGHSHRNKYRPRTSEEWLDERERFLPSETDRAAPDDERDSIGMSADLGVSEFDEEAQTPRTSPRSVFFQPNPLAWHLNAPTTNTPRMGRYPVNGAVAGVGWLERVDGAVNQVVDAVTRFTADEGGENGLLLPMRNDDE</sequence>
<accession>A0A8E2EFZ0</accession>
<keyword evidence="4" id="KW-1185">Reference proteome</keyword>
<feature type="region of interest" description="Disordered" evidence="1">
    <location>
        <begin position="242"/>
        <end position="271"/>
    </location>
</feature>